<evidence type="ECO:0000313" key="3">
    <source>
        <dbReference type="EMBL" id="QEU93636.1"/>
    </source>
</evidence>
<feature type="signal peptide" evidence="2">
    <location>
        <begin position="1"/>
        <end position="23"/>
    </location>
</feature>
<evidence type="ECO:0008006" key="5">
    <source>
        <dbReference type="Google" id="ProtNLM"/>
    </source>
</evidence>
<feature type="chain" id="PRO_5023908636" description="Lipoprotein" evidence="2">
    <location>
        <begin position="24"/>
        <end position="165"/>
    </location>
</feature>
<evidence type="ECO:0000256" key="1">
    <source>
        <dbReference type="SAM" id="MobiDB-lite"/>
    </source>
</evidence>
<feature type="compositionally biased region" description="Low complexity" evidence="1">
    <location>
        <begin position="33"/>
        <end position="42"/>
    </location>
</feature>
<gene>
    <name evidence="3" type="ORF">CP970_24435</name>
</gene>
<dbReference type="EMBL" id="CP023699">
    <property type="protein sequence ID" value="QEU93636.1"/>
    <property type="molecule type" value="Genomic_DNA"/>
</dbReference>
<dbReference type="PROSITE" id="PS51257">
    <property type="entry name" value="PROKAR_LIPOPROTEIN"/>
    <property type="match status" value="1"/>
</dbReference>
<protein>
    <recommendedName>
        <fullName evidence="5">Lipoprotein</fullName>
    </recommendedName>
</protein>
<evidence type="ECO:0000256" key="2">
    <source>
        <dbReference type="SAM" id="SignalP"/>
    </source>
</evidence>
<feature type="region of interest" description="Disordered" evidence="1">
    <location>
        <begin position="25"/>
        <end position="84"/>
    </location>
</feature>
<dbReference type="RefSeq" id="WP_055554101.1">
    <property type="nucleotide sequence ID" value="NZ_CP023699.1"/>
</dbReference>
<keyword evidence="2" id="KW-0732">Signal</keyword>
<feature type="compositionally biased region" description="Basic and acidic residues" evidence="1">
    <location>
        <begin position="45"/>
        <end position="71"/>
    </location>
</feature>
<reference evidence="3 4" key="1">
    <citation type="submission" date="2017-09" db="EMBL/GenBank/DDBJ databases">
        <authorList>
            <person name="Lee N."/>
            <person name="Cho B.-K."/>
        </authorList>
    </citation>
    <scope>NUCLEOTIDE SEQUENCE [LARGE SCALE GENOMIC DNA]</scope>
    <source>
        <strain evidence="3 4">ATCC 12853</strain>
    </source>
</reference>
<name>A0A5J6GKR0_STRKN</name>
<organism evidence="3 4">
    <name type="scientific">Streptomyces kanamyceticus</name>
    <dbReference type="NCBI Taxonomy" id="1967"/>
    <lineage>
        <taxon>Bacteria</taxon>
        <taxon>Bacillati</taxon>
        <taxon>Actinomycetota</taxon>
        <taxon>Actinomycetes</taxon>
        <taxon>Kitasatosporales</taxon>
        <taxon>Streptomycetaceae</taxon>
        <taxon>Streptomyces</taxon>
    </lineage>
</organism>
<dbReference type="Proteomes" id="UP000325529">
    <property type="component" value="Chromosome"/>
</dbReference>
<keyword evidence="4" id="KW-1185">Reference proteome</keyword>
<dbReference type="KEGG" id="ska:CP970_24435"/>
<accession>A0A5J6GKR0</accession>
<dbReference type="AlphaFoldDB" id="A0A5J6GKR0"/>
<proteinExistence type="predicted"/>
<dbReference type="OrthoDB" id="7949713at2"/>
<sequence length="165" mass="17108">MRTRQRSAVLASGFAALALFAGACSGGSGSDDGSGSKKNSADGGKGSDADKAFKERECLRKHGMKVDEPKSGQDAAGITIGGDMSQDKMQKIMKDCGMGGGAKGGGVSQADKDKMLKYAQCMRKNGYNMPDPKFDGKAMEALPMPKGAEAKKMEKAAEACKGIVK</sequence>
<evidence type="ECO:0000313" key="4">
    <source>
        <dbReference type="Proteomes" id="UP000325529"/>
    </source>
</evidence>